<keyword evidence="2" id="KW-1185">Reference proteome</keyword>
<organism evidence="1 2">
    <name type="scientific">Rheinheimera riviphila</name>
    <dbReference type="NCBI Taxonomy" id="1834037"/>
    <lineage>
        <taxon>Bacteria</taxon>
        <taxon>Pseudomonadati</taxon>
        <taxon>Pseudomonadota</taxon>
        <taxon>Gammaproteobacteria</taxon>
        <taxon>Chromatiales</taxon>
        <taxon>Chromatiaceae</taxon>
        <taxon>Rheinheimera</taxon>
    </lineage>
</organism>
<name>A0A437R1V6_9GAMM</name>
<proteinExistence type="predicted"/>
<evidence type="ECO:0000313" key="2">
    <source>
        <dbReference type="Proteomes" id="UP000283077"/>
    </source>
</evidence>
<reference evidence="1 2" key="1">
    <citation type="submission" date="2019-01" db="EMBL/GenBank/DDBJ databases">
        <authorList>
            <person name="Chen W.-M."/>
        </authorList>
    </citation>
    <scope>NUCLEOTIDE SEQUENCE [LARGE SCALE GENOMIC DNA]</scope>
    <source>
        <strain evidence="1 2">KYPC3</strain>
    </source>
</reference>
<comment type="caution">
    <text evidence="1">The sequence shown here is derived from an EMBL/GenBank/DDBJ whole genome shotgun (WGS) entry which is preliminary data.</text>
</comment>
<dbReference type="EMBL" id="SACS01000004">
    <property type="protein sequence ID" value="RVU40667.1"/>
    <property type="molecule type" value="Genomic_DNA"/>
</dbReference>
<protein>
    <submittedName>
        <fullName evidence="1">Uncharacterized protein</fullName>
    </submittedName>
</protein>
<sequence length="231" mass="24898">MGAIGLCSLLSAMVLQGCNVDIIDPDKPVILEYDFAQGQQNWQAGFADYNAAQADIFELDSGVKTLPTGFTGTGYKVSGHNRSDDLFMFLKRRVTGLSPSTRYQARLKVSFLSPAGTDCFGIGGAPGESVYLHFGFADIEPKQVGYPLNVAKGNQSQDGANSKVQGNIAVKDLPCDGSKYQTKTLTSATSNSLQFTTQSDGSIWLFTGTDSGFEGKTTLYYQKIELELKPL</sequence>
<dbReference type="OrthoDB" id="6382175at2"/>
<dbReference type="AlphaFoldDB" id="A0A437R1V6"/>
<gene>
    <name evidence="1" type="ORF">EOE67_06335</name>
</gene>
<dbReference type="Proteomes" id="UP000283077">
    <property type="component" value="Unassembled WGS sequence"/>
</dbReference>
<accession>A0A437R1V6</accession>
<evidence type="ECO:0000313" key="1">
    <source>
        <dbReference type="EMBL" id="RVU40667.1"/>
    </source>
</evidence>